<name>A0ABU4PHG6_AZOBR</name>
<feature type="transmembrane region" description="Helical" evidence="1">
    <location>
        <begin position="295"/>
        <end position="313"/>
    </location>
</feature>
<dbReference type="RefSeq" id="WP_059399795.1">
    <property type="nucleotide sequence ID" value="NZ_CP012918.1"/>
</dbReference>
<gene>
    <name evidence="2" type="primary">tcuB</name>
    <name evidence="2" type="ORF">SIM66_32770</name>
</gene>
<organism evidence="2 3">
    <name type="scientific">Azospirillum brasilense</name>
    <dbReference type="NCBI Taxonomy" id="192"/>
    <lineage>
        <taxon>Bacteria</taxon>
        <taxon>Pseudomonadati</taxon>
        <taxon>Pseudomonadota</taxon>
        <taxon>Alphaproteobacteria</taxon>
        <taxon>Rhodospirillales</taxon>
        <taxon>Azospirillaceae</taxon>
        <taxon>Azospirillum</taxon>
    </lineage>
</organism>
<protein>
    <submittedName>
        <fullName evidence="2">Tricarballylate utilization 4Fe-4S protein TcuB</fullName>
    </submittedName>
</protein>
<dbReference type="Proteomes" id="UP001277471">
    <property type="component" value="Unassembled WGS sequence"/>
</dbReference>
<evidence type="ECO:0000256" key="1">
    <source>
        <dbReference type="SAM" id="Phobius"/>
    </source>
</evidence>
<proteinExistence type="predicted"/>
<evidence type="ECO:0000313" key="2">
    <source>
        <dbReference type="EMBL" id="MDX5955944.1"/>
    </source>
</evidence>
<feature type="transmembrane region" description="Helical" evidence="1">
    <location>
        <begin position="319"/>
        <end position="339"/>
    </location>
</feature>
<dbReference type="EMBL" id="JAWXYC010000007">
    <property type="protein sequence ID" value="MDX5955944.1"/>
    <property type="molecule type" value="Genomic_DNA"/>
</dbReference>
<dbReference type="InterPro" id="IPR036197">
    <property type="entry name" value="NarG-like_sf"/>
</dbReference>
<reference evidence="2 3" key="1">
    <citation type="submission" date="2023-11" db="EMBL/GenBank/DDBJ databases">
        <title>MicrobeMod: A computational toolkit for identifying prokaryotic methylation and restriction-modification with nanopore sequencing.</title>
        <authorList>
            <person name="Crits-Christoph A."/>
            <person name="Kang S.C."/>
            <person name="Lee H."/>
            <person name="Ostrov N."/>
        </authorList>
    </citation>
    <scope>NUCLEOTIDE SEQUENCE [LARGE SCALE GENOMIC DNA]</scope>
    <source>
        <strain evidence="2 3">ATCC 29145</strain>
    </source>
</reference>
<feature type="transmembrane region" description="Helical" evidence="1">
    <location>
        <begin position="140"/>
        <end position="166"/>
    </location>
</feature>
<sequence length="364" mass="39129">MLDHNGDTRETARRALEICNSCRYCDGYCAMFLSMERRCAFSDGDLTHLANLCHNCRNCYYACQYAPPHPFAVNVPASLARVRWQSYEEHAWPSALRGLFRSNCRTIAWLSLFIVGLTVALTVGIVPAEALFRPHHGPGAFYAVIPWGAMAGLAGTTLGWSVLALAMGARSFWRATGGGTPRALGRALGDALALRNLGGGGIGCAEGENGFSPWRRRFHHALFYGIGLCAAATAVATVYDHVFGWEAPYSRFSVPVVLGSLGGLGMVIGAIGLLHLKDRADRAPTAVELQGADRAFLHLLWLTATSGLALMALRGTAAMGLLLAVHLGTVLAVFVALPYSRFVHSVYRVSALVHAAMEGGRVER</sequence>
<comment type="caution">
    <text evidence="2">The sequence shown here is derived from an EMBL/GenBank/DDBJ whole genome shotgun (WGS) entry which is preliminary data.</text>
</comment>
<feature type="transmembrane region" description="Helical" evidence="1">
    <location>
        <begin position="107"/>
        <end position="128"/>
    </location>
</feature>
<keyword evidence="1" id="KW-0812">Transmembrane</keyword>
<evidence type="ECO:0000313" key="3">
    <source>
        <dbReference type="Proteomes" id="UP001277471"/>
    </source>
</evidence>
<keyword evidence="1" id="KW-0472">Membrane</keyword>
<feature type="transmembrane region" description="Helical" evidence="1">
    <location>
        <begin position="252"/>
        <end position="274"/>
    </location>
</feature>
<feature type="transmembrane region" description="Helical" evidence="1">
    <location>
        <begin position="221"/>
        <end position="240"/>
    </location>
</feature>
<dbReference type="SUPFAM" id="SSF54862">
    <property type="entry name" value="4Fe-4S ferredoxins"/>
    <property type="match status" value="1"/>
</dbReference>
<accession>A0ABU4PHG6</accession>
<dbReference type="NCBIfam" id="TIGR02484">
    <property type="entry name" value="CitB"/>
    <property type="match status" value="1"/>
</dbReference>
<keyword evidence="3" id="KW-1185">Reference proteome</keyword>
<keyword evidence="1" id="KW-1133">Transmembrane helix</keyword>
<dbReference type="InterPro" id="IPR012830">
    <property type="entry name" value="Citrate_utilization_prot_B"/>
</dbReference>
<dbReference type="SUPFAM" id="SSF103501">
    <property type="entry name" value="Respiratory nitrate reductase 1 gamma chain"/>
    <property type="match status" value="1"/>
</dbReference>